<sequence>MLRLMIADDEQIIRETLAEIIDYEALGYTLIAAARNGMEAYEIICDEYPDVVITDIRMPILGGLELIERAMKSDSNITFILLSGYSEFEYAKQAMRYGVRHYLLKPTDKDELIDALNAVRQERLLESRHKEESRREILAKLEAPLEQCFLMEALESLDNFPPVYRKYQSLLSIPYAHLTACVCSYVEEVCLKRFASDVYQYFAARHIPLCFPVLYVRNNAILIFQAAALKDLENLKEYLSQLTCPGQTVTFEPNILHPDTSLNLFHTVFGKLSRFEQILMLDPGGKVNEIHNNIASPSQINRITEAILLADNSSSIGTVLDTVFDDQLSLDTARNLALGLFLKLNPIREEQPLDAACDFFHKLYSCTDISAVKDFMQVATQQKKACPSSERQSPNITLVKAYVKKHYANENLSLKWLAENYLFVSVGYLSKQFVKEEGIRFSDYLNRVRMDEATHLMRYYHSDNINNIARQVGFGNNPQYFRQVFKRYHSCTPSEYLKNLQPA</sequence>
<feature type="domain" description="HTH araC/xylS-type" evidence="11">
    <location>
        <begin position="397"/>
        <end position="499"/>
    </location>
</feature>
<evidence type="ECO:0000256" key="8">
    <source>
        <dbReference type="ARBA" id="ARBA00023163"/>
    </source>
</evidence>
<dbReference type="Pfam" id="PF12833">
    <property type="entry name" value="HTH_18"/>
    <property type="match status" value="1"/>
</dbReference>
<feature type="domain" description="Response regulatory" evidence="12">
    <location>
        <begin position="3"/>
        <end position="120"/>
    </location>
</feature>
<dbReference type="GO" id="GO:0000160">
    <property type="term" value="P:phosphorelay signal transduction system"/>
    <property type="evidence" value="ECO:0007669"/>
    <property type="project" value="UniProtKB-KW"/>
</dbReference>
<reference evidence="13 14" key="1">
    <citation type="submission" date="2018-05" db="EMBL/GenBank/DDBJ databases">
        <authorList>
            <person name="Goeker M."/>
            <person name="Huntemann M."/>
            <person name="Clum A."/>
            <person name="Pillay M."/>
            <person name="Palaniappan K."/>
            <person name="Varghese N."/>
            <person name="Mikhailova N."/>
            <person name="Stamatis D."/>
            <person name="Reddy T."/>
            <person name="Daum C."/>
            <person name="Shapiro N."/>
            <person name="Ivanova N."/>
            <person name="Kyrpides N."/>
            <person name="Woyke T."/>
        </authorList>
    </citation>
    <scope>NUCLEOTIDE SEQUENCE [LARGE SCALE GENOMIC DNA]</scope>
    <source>
        <strain evidence="13 14">DSM 26524</strain>
    </source>
</reference>
<dbReference type="PANTHER" id="PTHR42713">
    <property type="entry name" value="HISTIDINE KINASE-RELATED"/>
    <property type="match status" value="1"/>
</dbReference>
<gene>
    <name evidence="13" type="ORF">C7383_10940</name>
</gene>
<evidence type="ECO:0000259" key="12">
    <source>
        <dbReference type="PROSITE" id="PS50110"/>
    </source>
</evidence>
<dbReference type="PROSITE" id="PS01124">
    <property type="entry name" value="HTH_ARAC_FAMILY_2"/>
    <property type="match status" value="1"/>
</dbReference>
<dbReference type="CDD" id="cd17536">
    <property type="entry name" value="REC_YesN-like"/>
    <property type="match status" value="1"/>
</dbReference>
<keyword evidence="6" id="KW-0805">Transcription regulation</keyword>
<dbReference type="PANTHER" id="PTHR42713:SF3">
    <property type="entry name" value="TRANSCRIPTIONAL REGULATORY PROTEIN HPTR"/>
    <property type="match status" value="1"/>
</dbReference>
<proteinExistence type="predicted"/>
<dbReference type="GO" id="GO:0005737">
    <property type="term" value="C:cytoplasm"/>
    <property type="evidence" value="ECO:0007669"/>
    <property type="project" value="UniProtKB-SubCell"/>
</dbReference>
<evidence type="ECO:0000256" key="6">
    <source>
        <dbReference type="ARBA" id="ARBA00023015"/>
    </source>
</evidence>
<accession>A0AB73T1T4</accession>
<protein>
    <recommendedName>
        <fullName evidence="2">Stage 0 sporulation protein A homolog</fullName>
    </recommendedName>
</protein>
<comment type="function">
    <text evidence="9">May play the central regulatory role in sporulation. It may be an element of the effector pathway responsible for the activation of sporulation genes in response to nutritional stress. Spo0A may act in concert with spo0H (a sigma factor) to control the expression of some genes that are critical to the sporulation process.</text>
</comment>
<evidence type="ECO:0000256" key="4">
    <source>
        <dbReference type="ARBA" id="ARBA00022553"/>
    </source>
</evidence>
<dbReference type="SUPFAM" id="SSF52172">
    <property type="entry name" value="CheY-like"/>
    <property type="match status" value="1"/>
</dbReference>
<keyword evidence="7" id="KW-0238">DNA-binding</keyword>
<keyword evidence="8" id="KW-0804">Transcription</keyword>
<dbReference type="InterPro" id="IPR009057">
    <property type="entry name" value="Homeodomain-like_sf"/>
</dbReference>
<dbReference type="SMART" id="SM00448">
    <property type="entry name" value="REC"/>
    <property type="match status" value="1"/>
</dbReference>
<dbReference type="InterPro" id="IPR001789">
    <property type="entry name" value="Sig_transdc_resp-reg_receiver"/>
</dbReference>
<dbReference type="GO" id="GO:0003700">
    <property type="term" value="F:DNA-binding transcription factor activity"/>
    <property type="evidence" value="ECO:0007669"/>
    <property type="project" value="InterPro"/>
</dbReference>
<keyword evidence="5" id="KW-0902">Two-component regulatory system</keyword>
<dbReference type="PROSITE" id="PS50110">
    <property type="entry name" value="RESPONSE_REGULATORY"/>
    <property type="match status" value="1"/>
</dbReference>
<keyword evidence="14" id="KW-1185">Reference proteome</keyword>
<dbReference type="RefSeq" id="WP_109747192.1">
    <property type="nucleotide sequence ID" value="NZ_JANKBI010000010.1"/>
</dbReference>
<keyword evidence="4 10" id="KW-0597">Phosphoprotein</keyword>
<dbReference type="SUPFAM" id="SSF46689">
    <property type="entry name" value="Homeodomain-like"/>
    <property type="match status" value="1"/>
</dbReference>
<evidence type="ECO:0000256" key="3">
    <source>
        <dbReference type="ARBA" id="ARBA00022490"/>
    </source>
</evidence>
<dbReference type="Proteomes" id="UP000245412">
    <property type="component" value="Unassembled WGS sequence"/>
</dbReference>
<dbReference type="InterPro" id="IPR011006">
    <property type="entry name" value="CheY-like_superfamily"/>
</dbReference>
<evidence type="ECO:0000256" key="1">
    <source>
        <dbReference type="ARBA" id="ARBA00004496"/>
    </source>
</evidence>
<evidence type="ECO:0000256" key="9">
    <source>
        <dbReference type="ARBA" id="ARBA00024867"/>
    </source>
</evidence>
<dbReference type="AlphaFoldDB" id="A0AB73T1T4"/>
<dbReference type="Gene3D" id="3.40.50.2300">
    <property type="match status" value="1"/>
</dbReference>
<evidence type="ECO:0000256" key="10">
    <source>
        <dbReference type="PROSITE-ProRule" id="PRU00169"/>
    </source>
</evidence>
<keyword evidence="3" id="KW-0963">Cytoplasm</keyword>
<evidence type="ECO:0000313" key="13">
    <source>
        <dbReference type="EMBL" id="PWJ74304.1"/>
    </source>
</evidence>
<feature type="modified residue" description="4-aspartylphosphate" evidence="10">
    <location>
        <position position="55"/>
    </location>
</feature>
<evidence type="ECO:0000259" key="11">
    <source>
        <dbReference type="PROSITE" id="PS01124"/>
    </source>
</evidence>
<evidence type="ECO:0000313" key="14">
    <source>
        <dbReference type="Proteomes" id="UP000245412"/>
    </source>
</evidence>
<dbReference type="Pfam" id="PF00072">
    <property type="entry name" value="Response_reg"/>
    <property type="match status" value="1"/>
</dbReference>
<evidence type="ECO:0000256" key="7">
    <source>
        <dbReference type="ARBA" id="ARBA00023125"/>
    </source>
</evidence>
<comment type="caution">
    <text evidence="13">The sequence shown here is derived from an EMBL/GenBank/DDBJ whole genome shotgun (WGS) entry which is preliminary data.</text>
</comment>
<dbReference type="EMBL" id="QGGY01000009">
    <property type="protein sequence ID" value="PWJ74304.1"/>
    <property type="molecule type" value="Genomic_DNA"/>
</dbReference>
<comment type="subcellular location">
    <subcellularLocation>
        <location evidence="1">Cytoplasm</location>
    </subcellularLocation>
</comment>
<dbReference type="GO" id="GO:0043565">
    <property type="term" value="F:sequence-specific DNA binding"/>
    <property type="evidence" value="ECO:0007669"/>
    <property type="project" value="InterPro"/>
</dbReference>
<organism evidence="13 14">
    <name type="scientific">Murimonas intestini</name>
    <dbReference type="NCBI Taxonomy" id="1337051"/>
    <lineage>
        <taxon>Bacteria</taxon>
        <taxon>Bacillati</taxon>
        <taxon>Bacillota</taxon>
        <taxon>Clostridia</taxon>
        <taxon>Lachnospirales</taxon>
        <taxon>Lachnospiraceae</taxon>
        <taxon>Murimonas</taxon>
    </lineage>
</organism>
<evidence type="ECO:0000256" key="5">
    <source>
        <dbReference type="ARBA" id="ARBA00023012"/>
    </source>
</evidence>
<name>A0AB73T1T4_9FIRM</name>
<dbReference type="InterPro" id="IPR051552">
    <property type="entry name" value="HptR"/>
</dbReference>
<evidence type="ECO:0000256" key="2">
    <source>
        <dbReference type="ARBA" id="ARBA00018672"/>
    </source>
</evidence>
<dbReference type="SMART" id="SM00342">
    <property type="entry name" value="HTH_ARAC"/>
    <property type="match status" value="1"/>
</dbReference>
<dbReference type="InterPro" id="IPR018060">
    <property type="entry name" value="HTH_AraC"/>
</dbReference>
<dbReference type="Gene3D" id="1.10.10.60">
    <property type="entry name" value="Homeodomain-like"/>
    <property type="match status" value="2"/>
</dbReference>